<evidence type="ECO:0000313" key="10">
    <source>
        <dbReference type="EMBL" id="SEG30644.1"/>
    </source>
</evidence>
<gene>
    <name evidence="10" type="ORF">SAMN04488045_2391</name>
</gene>
<accession>A0A1H5Z3A1</accession>
<evidence type="ECO:0000256" key="8">
    <source>
        <dbReference type="SAM" id="SignalP"/>
    </source>
</evidence>
<dbReference type="RefSeq" id="WP_103910704.1">
    <property type="nucleotide sequence ID" value="NZ_FNUZ01000003.1"/>
</dbReference>
<dbReference type="CDD" id="cd16913">
    <property type="entry name" value="YkuD_like"/>
    <property type="match status" value="1"/>
</dbReference>
<feature type="chain" id="PRO_5009291211" evidence="8">
    <location>
        <begin position="21"/>
        <end position="166"/>
    </location>
</feature>
<evidence type="ECO:0000256" key="2">
    <source>
        <dbReference type="ARBA" id="ARBA00005992"/>
    </source>
</evidence>
<dbReference type="Pfam" id="PF03734">
    <property type="entry name" value="YkuD"/>
    <property type="match status" value="1"/>
</dbReference>
<dbReference type="PROSITE" id="PS51257">
    <property type="entry name" value="PROKAR_LIPOPROTEIN"/>
    <property type="match status" value="1"/>
</dbReference>
<keyword evidence="3" id="KW-0808">Transferase</keyword>
<organism evidence="10 11">
    <name type="scientific">Thalassococcus halodurans</name>
    <dbReference type="NCBI Taxonomy" id="373675"/>
    <lineage>
        <taxon>Bacteria</taxon>
        <taxon>Pseudomonadati</taxon>
        <taxon>Pseudomonadota</taxon>
        <taxon>Alphaproteobacteria</taxon>
        <taxon>Rhodobacterales</taxon>
        <taxon>Roseobacteraceae</taxon>
        <taxon>Thalassococcus</taxon>
    </lineage>
</organism>
<dbReference type="Gene3D" id="2.40.440.10">
    <property type="entry name" value="L,D-transpeptidase catalytic domain-like"/>
    <property type="match status" value="1"/>
</dbReference>
<evidence type="ECO:0000313" key="11">
    <source>
        <dbReference type="Proteomes" id="UP000236752"/>
    </source>
</evidence>
<dbReference type="GO" id="GO:0008360">
    <property type="term" value="P:regulation of cell shape"/>
    <property type="evidence" value="ECO:0007669"/>
    <property type="project" value="UniProtKB-UniRule"/>
</dbReference>
<feature type="active site" description="Nucleophile" evidence="7">
    <location>
        <position position="141"/>
    </location>
</feature>
<dbReference type="GO" id="GO:0004180">
    <property type="term" value="F:carboxypeptidase activity"/>
    <property type="evidence" value="ECO:0007669"/>
    <property type="project" value="UniProtKB-ARBA"/>
</dbReference>
<dbReference type="GO" id="GO:0009252">
    <property type="term" value="P:peptidoglycan biosynthetic process"/>
    <property type="evidence" value="ECO:0007669"/>
    <property type="project" value="UniProtKB-UniPathway"/>
</dbReference>
<feature type="signal peptide" evidence="8">
    <location>
        <begin position="1"/>
        <end position="20"/>
    </location>
</feature>
<keyword evidence="4 7" id="KW-0133">Cell shape</keyword>
<protein>
    <submittedName>
        <fullName evidence="10">L,D-transpeptidase catalytic domain</fullName>
    </submittedName>
</protein>
<dbReference type="InterPro" id="IPR005490">
    <property type="entry name" value="LD_TPept_cat_dom"/>
</dbReference>
<evidence type="ECO:0000256" key="6">
    <source>
        <dbReference type="ARBA" id="ARBA00023316"/>
    </source>
</evidence>
<keyword evidence="11" id="KW-1185">Reference proteome</keyword>
<name>A0A1H5Z3A1_9RHOB</name>
<keyword evidence="5 7" id="KW-0573">Peptidoglycan synthesis</keyword>
<dbReference type="AlphaFoldDB" id="A0A1H5Z3A1"/>
<sequence length="166" mass="18332">MPVFRIFMVIALALTLSGCASKFKTYNGPEVTQVLVKKGERRMYLLHGSEVLKSYRIDLGFEPQGHKAIEGDGKTPEGLYFINRRNANSRFHLSLGISYPNPQDRALAAELGKSAGGDIFIHGGPPKGSGYKRFTDWTWGCIAVSDAQIEDIYAMVKNGTPILIRP</sequence>
<dbReference type="EMBL" id="FNUZ01000003">
    <property type="protein sequence ID" value="SEG30644.1"/>
    <property type="molecule type" value="Genomic_DNA"/>
</dbReference>
<keyword evidence="6 7" id="KW-0961">Cell wall biogenesis/degradation</keyword>
<dbReference type="UniPathway" id="UPA00219"/>
<evidence type="ECO:0000259" key="9">
    <source>
        <dbReference type="PROSITE" id="PS52029"/>
    </source>
</evidence>
<evidence type="ECO:0000256" key="1">
    <source>
        <dbReference type="ARBA" id="ARBA00004752"/>
    </source>
</evidence>
<reference evidence="10 11" key="1">
    <citation type="submission" date="2016-10" db="EMBL/GenBank/DDBJ databases">
        <authorList>
            <person name="de Groot N.N."/>
        </authorList>
    </citation>
    <scope>NUCLEOTIDE SEQUENCE [LARGE SCALE GENOMIC DNA]</scope>
    <source>
        <strain evidence="10 11">DSM 26915</strain>
    </source>
</reference>
<dbReference type="GO" id="GO:0071555">
    <property type="term" value="P:cell wall organization"/>
    <property type="evidence" value="ECO:0007669"/>
    <property type="project" value="UniProtKB-UniRule"/>
</dbReference>
<dbReference type="Proteomes" id="UP000236752">
    <property type="component" value="Unassembled WGS sequence"/>
</dbReference>
<dbReference type="SUPFAM" id="SSF141523">
    <property type="entry name" value="L,D-transpeptidase catalytic domain-like"/>
    <property type="match status" value="1"/>
</dbReference>
<comment type="pathway">
    <text evidence="1 7">Cell wall biogenesis; peptidoglycan biosynthesis.</text>
</comment>
<evidence type="ECO:0000256" key="7">
    <source>
        <dbReference type="PROSITE-ProRule" id="PRU01373"/>
    </source>
</evidence>
<dbReference type="InterPro" id="IPR038063">
    <property type="entry name" value="Transpep_catalytic_dom"/>
</dbReference>
<dbReference type="OrthoDB" id="9809748at2"/>
<dbReference type="GO" id="GO:0016740">
    <property type="term" value="F:transferase activity"/>
    <property type="evidence" value="ECO:0007669"/>
    <property type="project" value="UniProtKB-KW"/>
</dbReference>
<dbReference type="PANTHER" id="PTHR36699">
    <property type="entry name" value="LD-TRANSPEPTIDASE"/>
    <property type="match status" value="1"/>
</dbReference>
<evidence type="ECO:0000256" key="5">
    <source>
        <dbReference type="ARBA" id="ARBA00022984"/>
    </source>
</evidence>
<dbReference type="PROSITE" id="PS52029">
    <property type="entry name" value="LD_TPASE"/>
    <property type="match status" value="1"/>
</dbReference>
<feature type="active site" description="Proton donor/acceptor" evidence="7">
    <location>
        <position position="122"/>
    </location>
</feature>
<evidence type="ECO:0000256" key="4">
    <source>
        <dbReference type="ARBA" id="ARBA00022960"/>
    </source>
</evidence>
<comment type="similarity">
    <text evidence="2">Belongs to the YkuD family.</text>
</comment>
<dbReference type="PANTHER" id="PTHR36699:SF1">
    <property type="entry name" value="L,D-TRANSPEPTIDASE YAFK-RELATED"/>
    <property type="match status" value="1"/>
</dbReference>
<feature type="domain" description="L,D-TPase catalytic" evidence="9">
    <location>
        <begin position="32"/>
        <end position="165"/>
    </location>
</feature>
<proteinExistence type="inferred from homology"/>
<evidence type="ECO:0000256" key="3">
    <source>
        <dbReference type="ARBA" id="ARBA00022679"/>
    </source>
</evidence>
<keyword evidence="8" id="KW-0732">Signal</keyword>